<name>A0A7W8ZRU8_9SPHI</name>
<dbReference type="EMBL" id="JACHCE010000011">
    <property type="protein sequence ID" value="MBB5639034.1"/>
    <property type="molecule type" value="Genomic_DNA"/>
</dbReference>
<proteinExistence type="predicted"/>
<feature type="region of interest" description="Disordered" evidence="1">
    <location>
        <begin position="167"/>
        <end position="197"/>
    </location>
</feature>
<gene>
    <name evidence="2" type="ORF">HDE68_004972</name>
</gene>
<dbReference type="Gene3D" id="1.10.260.40">
    <property type="entry name" value="lambda repressor-like DNA-binding domains"/>
    <property type="match status" value="1"/>
</dbReference>
<dbReference type="SUPFAM" id="SSF47413">
    <property type="entry name" value="lambda repressor-like DNA-binding domains"/>
    <property type="match status" value="1"/>
</dbReference>
<sequence>MDDKNTSDYNSAIRARLLRIMQIAGLERTGLAEFTKISDSHLYALLNGTRNITGETADKIGAGFKLQGAQILNLNFEIPAQLRKSAALLEFYELYADNPEYFIETKAAMKNSYYLDRMINTTLFEKPVYVWQVKEACKEDNQHISSKQISQKLTYLADQKKLIVTRQKMKKKNGEEGKREVLVYRRPGNDETKPAAS</sequence>
<comment type="caution">
    <text evidence="2">The sequence shown here is derived from an EMBL/GenBank/DDBJ whole genome shotgun (WGS) entry which is preliminary data.</text>
</comment>
<dbReference type="InterPro" id="IPR001387">
    <property type="entry name" value="Cro/C1-type_HTH"/>
</dbReference>
<feature type="compositionally biased region" description="Basic and acidic residues" evidence="1">
    <location>
        <begin position="172"/>
        <end position="197"/>
    </location>
</feature>
<reference evidence="2 3" key="1">
    <citation type="submission" date="2020-08" db="EMBL/GenBank/DDBJ databases">
        <title>Genomic Encyclopedia of Type Strains, Phase IV (KMG-V): Genome sequencing to study the core and pangenomes of soil and plant-associated prokaryotes.</title>
        <authorList>
            <person name="Whitman W."/>
        </authorList>
    </citation>
    <scope>NUCLEOTIDE SEQUENCE [LARGE SCALE GENOMIC DNA]</scope>
    <source>
        <strain evidence="2 3">S3M1</strain>
    </source>
</reference>
<evidence type="ECO:0000313" key="3">
    <source>
        <dbReference type="Proteomes" id="UP000537204"/>
    </source>
</evidence>
<accession>A0A7W8ZRU8</accession>
<dbReference type="AlphaFoldDB" id="A0A7W8ZRU8"/>
<organism evidence="2 3">
    <name type="scientific">Pedobacter cryoconitis</name>
    <dbReference type="NCBI Taxonomy" id="188932"/>
    <lineage>
        <taxon>Bacteria</taxon>
        <taxon>Pseudomonadati</taxon>
        <taxon>Bacteroidota</taxon>
        <taxon>Sphingobacteriia</taxon>
        <taxon>Sphingobacteriales</taxon>
        <taxon>Sphingobacteriaceae</taxon>
        <taxon>Pedobacter</taxon>
    </lineage>
</organism>
<evidence type="ECO:0000313" key="2">
    <source>
        <dbReference type="EMBL" id="MBB5639034.1"/>
    </source>
</evidence>
<evidence type="ECO:0000256" key="1">
    <source>
        <dbReference type="SAM" id="MobiDB-lite"/>
    </source>
</evidence>
<dbReference type="CDD" id="cd00093">
    <property type="entry name" value="HTH_XRE"/>
    <property type="match status" value="1"/>
</dbReference>
<dbReference type="Proteomes" id="UP000537204">
    <property type="component" value="Unassembled WGS sequence"/>
</dbReference>
<dbReference type="RefSeq" id="WP_183884924.1">
    <property type="nucleotide sequence ID" value="NZ_JACHCE010000011.1"/>
</dbReference>
<protein>
    <submittedName>
        <fullName evidence="2">Plasmid maintenance system antidote protein VapI</fullName>
    </submittedName>
</protein>
<dbReference type="InterPro" id="IPR010982">
    <property type="entry name" value="Lambda_DNA-bd_dom_sf"/>
</dbReference>
<dbReference type="GO" id="GO:0003677">
    <property type="term" value="F:DNA binding"/>
    <property type="evidence" value="ECO:0007669"/>
    <property type="project" value="InterPro"/>
</dbReference>